<name>A0A381IAJ3_CLODI</name>
<keyword evidence="1" id="KW-0547">Nucleotide-binding</keyword>
<proteinExistence type="predicted"/>
<keyword evidence="1" id="KW-0067">ATP-binding</keyword>
<gene>
    <name evidence="1" type="ORF">NCTC13307_02421</name>
</gene>
<sequence>MGSLTGKDRATLIEELRGEIYLNIREEQNFYRPLSFNPEDGDLPFACANGSNSYKYGYVTKDEYLSGNIRDKIAIVDSYLSKLRQTERELPHLGFVENGKEKELISYEMNRLEYQKAELTKFFQRN</sequence>
<keyword evidence="1" id="KW-0347">Helicase</keyword>
<dbReference type="EMBL" id="UFWD01000001">
    <property type="protein sequence ID" value="SUY24705.1"/>
    <property type="molecule type" value="Genomic_DNA"/>
</dbReference>
<protein>
    <submittedName>
        <fullName evidence="1">Helicase</fullName>
    </submittedName>
</protein>
<accession>A0A381IAJ3</accession>
<reference evidence="1" key="1">
    <citation type="submission" date="2018-06" db="EMBL/GenBank/DDBJ databases">
        <authorList>
            <consortium name="Pathogen Informatics"/>
            <person name="Doyle S."/>
        </authorList>
    </citation>
    <scope>NUCLEOTIDE SEQUENCE</scope>
    <source>
        <strain evidence="1">NCTC13307</strain>
    </source>
</reference>
<keyword evidence="1" id="KW-0378">Hydrolase</keyword>
<dbReference type="GO" id="GO:0004386">
    <property type="term" value="F:helicase activity"/>
    <property type="evidence" value="ECO:0007669"/>
    <property type="project" value="UniProtKB-KW"/>
</dbReference>
<dbReference type="AlphaFoldDB" id="A0A381IAJ3"/>
<evidence type="ECO:0000313" key="1">
    <source>
        <dbReference type="EMBL" id="SUY24705.1"/>
    </source>
</evidence>
<organism evidence="1">
    <name type="scientific">Clostridioides difficile</name>
    <name type="common">Peptoclostridium difficile</name>
    <dbReference type="NCBI Taxonomy" id="1496"/>
    <lineage>
        <taxon>Bacteria</taxon>
        <taxon>Bacillati</taxon>
        <taxon>Bacillota</taxon>
        <taxon>Clostridia</taxon>
        <taxon>Peptostreptococcales</taxon>
        <taxon>Peptostreptococcaceae</taxon>
        <taxon>Clostridioides</taxon>
    </lineage>
</organism>